<dbReference type="GO" id="GO:0043709">
    <property type="term" value="P:cell adhesion involved in single-species biofilm formation"/>
    <property type="evidence" value="ECO:0007669"/>
    <property type="project" value="TreeGrafter"/>
</dbReference>
<dbReference type="SUPFAM" id="SSF49785">
    <property type="entry name" value="Galactose-binding domain-like"/>
    <property type="match status" value="1"/>
</dbReference>
<dbReference type="GO" id="GO:1902201">
    <property type="term" value="P:negative regulation of bacterial-type flagellum-dependent cell motility"/>
    <property type="evidence" value="ECO:0007669"/>
    <property type="project" value="TreeGrafter"/>
</dbReference>
<dbReference type="InterPro" id="IPR029787">
    <property type="entry name" value="Nucleotide_cyclase"/>
</dbReference>
<evidence type="ECO:0000259" key="6">
    <source>
        <dbReference type="PROSITE" id="PS50887"/>
    </source>
</evidence>
<dbReference type="KEGG" id="mech:Q9L42_009155"/>
<dbReference type="GO" id="GO:0005886">
    <property type="term" value="C:plasma membrane"/>
    <property type="evidence" value="ECO:0007669"/>
    <property type="project" value="TreeGrafter"/>
</dbReference>
<protein>
    <recommendedName>
        <fullName evidence="2">diguanylate cyclase</fullName>
        <ecNumber evidence="2">2.7.7.65</ecNumber>
    </recommendedName>
</protein>
<keyword evidence="4" id="KW-0812">Transmembrane</keyword>
<dbReference type="PANTHER" id="PTHR45138:SF9">
    <property type="entry name" value="DIGUANYLATE CYCLASE DGCM-RELATED"/>
    <property type="match status" value="1"/>
</dbReference>
<dbReference type="InterPro" id="IPR043128">
    <property type="entry name" value="Rev_trsase/Diguanyl_cyclase"/>
</dbReference>
<feature type="transmembrane region" description="Helical" evidence="4">
    <location>
        <begin position="363"/>
        <end position="383"/>
    </location>
</feature>
<dbReference type="NCBIfam" id="TIGR00254">
    <property type="entry name" value="GGDEF"/>
    <property type="match status" value="1"/>
</dbReference>
<sequence length="578" mass="65560">MAKLNKTAFMLVFLWALYGFSGAVAADEAPRSLQSGWQYRWGDSPFNDKGVPEWTLAEDEAAHWTDIDFPSNPPARNGNINVWYRTTLPEGNWRDPIIYIYSVDLIVQVYLDGKQIYHYGTFDSQGQGRFEGWPWHMIDLPENFAGKPIYFRIFSDYSDIGLWGEIKIMERLDLIRYIFDHSVEQIIVSFFSFLIAILAIAFALLQSERKSFFYLALFALSSAFVVLGQSQIKQLLFNAPLLWDHLGAAGYFMLPVAMAFLFGEWCAGKFILLTQSVGVFHLAYAVGAITLSVSGHGEISNMYFIFDGLFAISLVILFGVAFVLFRKVGAEKKTIIVSYAIFSLFLLVDMAVAHSYLPWHRVPMAWGLLAFLLAITAISLHHFTVTQNALKELNATLEQLVAERTRELEYLASQDPLTDVLNRRAFHEKAEPIFRSAQRYNRDLAVIVLDIDHFKRFNDNYGHAVGDEVLVQVAACCRKVCRETDFTARFGGEEFTLLLEEASEQNALKFAERLRKTIAALQIPAIDQRITASFGISSLSTPAESLDELIIRADQALYRAKNVGRNNCQVWKTTHTFL</sequence>
<feature type="signal peptide" evidence="5">
    <location>
        <begin position="1"/>
        <end position="25"/>
    </location>
</feature>
<dbReference type="InterPro" id="IPR008979">
    <property type="entry name" value="Galactose-bd-like_sf"/>
</dbReference>
<evidence type="ECO:0000313" key="7">
    <source>
        <dbReference type="EMBL" id="XBS22277.1"/>
    </source>
</evidence>
<dbReference type="Proteomes" id="UP001225378">
    <property type="component" value="Chromosome"/>
</dbReference>
<evidence type="ECO:0000256" key="5">
    <source>
        <dbReference type="SAM" id="SignalP"/>
    </source>
</evidence>
<dbReference type="SMART" id="SM00267">
    <property type="entry name" value="GGDEF"/>
    <property type="match status" value="1"/>
</dbReference>
<evidence type="ECO:0000256" key="1">
    <source>
        <dbReference type="ARBA" id="ARBA00001946"/>
    </source>
</evidence>
<reference evidence="7 8" key="1">
    <citation type="journal article" date="2024" name="Microbiology">
        <title>Methylomarinum rosea sp. nov., a novel halophilic methanotrophic bacterium from the hypersaline Lake Elton.</title>
        <authorList>
            <person name="Suleimanov R.Z."/>
            <person name="Oshkin I.Y."/>
            <person name="Danilova O.V."/>
            <person name="Suzina N.E."/>
            <person name="Dedysh S.N."/>
        </authorList>
    </citation>
    <scope>NUCLEOTIDE SEQUENCE [LARGE SCALE GENOMIC DNA]</scope>
    <source>
        <strain evidence="7 8">Ch1-1</strain>
    </source>
</reference>
<dbReference type="Gene3D" id="2.60.120.260">
    <property type="entry name" value="Galactose-binding domain-like"/>
    <property type="match status" value="1"/>
</dbReference>
<dbReference type="Gene3D" id="3.30.70.270">
    <property type="match status" value="1"/>
</dbReference>
<dbReference type="PROSITE" id="PS50887">
    <property type="entry name" value="GGDEF"/>
    <property type="match status" value="1"/>
</dbReference>
<dbReference type="SUPFAM" id="SSF55073">
    <property type="entry name" value="Nucleotide cyclase"/>
    <property type="match status" value="1"/>
</dbReference>
<dbReference type="GO" id="GO:0052621">
    <property type="term" value="F:diguanylate cyclase activity"/>
    <property type="evidence" value="ECO:0007669"/>
    <property type="project" value="UniProtKB-EC"/>
</dbReference>
<evidence type="ECO:0000256" key="3">
    <source>
        <dbReference type="ARBA" id="ARBA00034247"/>
    </source>
</evidence>
<dbReference type="InterPro" id="IPR050469">
    <property type="entry name" value="Diguanylate_Cyclase"/>
</dbReference>
<evidence type="ECO:0000256" key="2">
    <source>
        <dbReference type="ARBA" id="ARBA00012528"/>
    </source>
</evidence>
<comment type="cofactor">
    <cofactor evidence="1">
        <name>Mg(2+)</name>
        <dbReference type="ChEBI" id="CHEBI:18420"/>
    </cofactor>
</comment>
<dbReference type="RefSeq" id="WP_349432663.1">
    <property type="nucleotide sequence ID" value="NZ_CP157743.1"/>
</dbReference>
<dbReference type="EMBL" id="CP157743">
    <property type="protein sequence ID" value="XBS22277.1"/>
    <property type="molecule type" value="Genomic_DNA"/>
</dbReference>
<feature type="transmembrane region" description="Helical" evidence="4">
    <location>
        <begin position="242"/>
        <end position="263"/>
    </location>
</feature>
<proteinExistence type="predicted"/>
<dbReference type="InterPro" id="IPR000160">
    <property type="entry name" value="GGDEF_dom"/>
</dbReference>
<feature type="transmembrane region" description="Helical" evidence="4">
    <location>
        <begin position="270"/>
        <end position="291"/>
    </location>
</feature>
<dbReference type="EC" id="2.7.7.65" evidence="2"/>
<evidence type="ECO:0000313" key="8">
    <source>
        <dbReference type="Proteomes" id="UP001225378"/>
    </source>
</evidence>
<feature type="chain" id="PRO_5043672270" description="diguanylate cyclase" evidence="5">
    <location>
        <begin position="26"/>
        <end position="578"/>
    </location>
</feature>
<feature type="transmembrane region" description="Helical" evidence="4">
    <location>
        <begin position="337"/>
        <end position="357"/>
    </location>
</feature>
<dbReference type="PANTHER" id="PTHR45138">
    <property type="entry name" value="REGULATORY COMPONENTS OF SENSORY TRANSDUCTION SYSTEM"/>
    <property type="match status" value="1"/>
</dbReference>
<keyword evidence="8" id="KW-1185">Reference proteome</keyword>
<evidence type="ECO:0000256" key="4">
    <source>
        <dbReference type="SAM" id="Phobius"/>
    </source>
</evidence>
<keyword evidence="7" id="KW-0808">Transferase</keyword>
<organism evidence="7 8">
    <name type="scientific">Methylomarinum roseum</name>
    <dbReference type="NCBI Taxonomy" id="3067653"/>
    <lineage>
        <taxon>Bacteria</taxon>
        <taxon>Pseudomonadati</taxon>
        <taxon>Pseudomonadota</taxon>
        <taxon>Gammaproteobacteria</taxon>
        <taxon>Methylococcales</taxon>
        <taxon>Methylococcaceae</taxon>
        <taxon>Methylomarinum</taxon>
    </lineage>
</organism>
<feature type="transmembrane region" description="Helical" evidence="4">
    <location>
        <begin position="212"/>
        <end position="230"/>
    </location>
</feature>
<keyword evidence="5" id="KW-0732">Signal</keyword>
<dbReference type="CDD" id="cd01949">
    <property type="entry name" value="GGDEF"/>
    <property type="match status" value="1"/>
</dbReference>
<comment type="catalytic activity">
    <reaction evidence="3">
        <text>2 GTP = 3',3'-c-di-GMP + 2 diphosphate</text>
        <dbReference type="Rhea" id="RHEA:24898"/>
        <dbReference type="ChEBI" id="CHEBI:33019"/>
        <dbReference type="ChEBI" id="CHEBI:37565"/>
        <dbReference type="ChEBI" id="CHEBI:58805"/>
        <dbReference type="EC" id="2.7.7.65"/>
    </reaction>
</comment>
<keyword evidence="4" id="KW-0472">Membrane</keyword>
<gene>
    <name evidence="7" type="ORF">Q9L42_009155</name>
</gene>
<keyword evidence="7" id="KW-0548">Nucleotidyltransferase</keyword>
<dbReference type="FunFam" id="3.30.70.270:FF:000001">
    <property type="entry name" value="Diguanylate cyclase domain protein"/>
    <property type="match status" value="1"/>
</dbReference>
<dbReference type="AlphaFoldDB" id="A0AAU7NZG4"/>
<feature type="transmembrane region" description="Helical" evidence="4">
    <location>
        <begin position="186"/>
        <end position="205"/>
    </location>
</feature>
<accession>A0AAU7NZG4</accession>
<feature type="domain" description="GGDEF" evidence="6">
    <location>
        <begin position="442"/>
        <end position="573"/>
    </location>
</feature>
<keyword evidence="4" id="KW-1133">Transmembrane helix</keyword>
<feature type="transmembrane region" description="Helical" evidence="4">
    <location>
        <begin position="303"/>
        <end position="325"/>
    </location>
</feature>
<dbReference type="Pfam" id="PF00990">
    <property type="entry name" value="GGDEF"/>
    <property type="match status" value="1"/>
</dbReference>
<name>A0AAU7NZG4_9GAMM</name>